<protein>
    <submittedName>
        <fullName evidence="4">Uncharacterized protein</fullName>
    </submittedName>
</protein>
<feature type="signal peptide" evidence="3">
    <location>
        <begin position="1"/>
        <end position="23"/>
    </location>
</feature>
<keyword evidence="2" id="KW-0812">Transmembrane</keyword>
<reference evidence="4" key="1">
    <citation type="submission" date="2020-08" db="EMBL/GenBank/DDBJ databases">
        <title>Genome public.</title>
        <authorList>
            <person name="Liu C."/>
            <person name="Sun Q."/>
        </authorList>
    </citation>
    <scope>NUCLEOTIDE SEQUENCE</scope>
    <source>
        <strain evidence="4">NSJ-54</strain>
    </source>
</reference>
<dbReference type="EMBL" id="JACRTC010000005">
    <property type="protein sequence ID" value="MBC8570815.1"/>
    <property type="molecule type" value="Genomic_DNA"/>
</dbReference>
<keyword evidence="5" id="KW-1185">Reference proteome</keyword>
<dbReference type="Proteomes" id="UP000660861">
    <property type="component" value="Unassembled WGS sequence"/>
</dbReference>
<dbReference type="RefSeq" id="WP_262397909.1">
    <property type="nucleotide sequence ID" value="NZ_JACRTC010000005.1"/>
</dbReference>
<evidence type="ECO:0000256" key="2">
    <source>
        <dbReference type="SAM" id="Phobius"/>
    </source>
</evidence>
<keyword evidence="2" id="KW-1133">Transmembrane helix</keyword>
<proteinExistence type="predicted"/>
<evidence type="ECO:0000256" key="1">
    <source>
        <dbReference type="SAM" id="MobiDB-lite"/>
    </source>
</evidence>
<gene>
    <name evidence="4" type="ORF">H8709_08240</name>
</gene>
<sequence>MKKVLALVLAVVMCIGMASVAFGINVTSPIHHFTILGSDGQPIDVAADGNYAYVAGDAFYVIPYASDAADSNFEITKAEVKQGSTTVYSPAFFFDDEGNQPTNVWMIQMKTKDIAAVKDYDMILHIEGKDADGNVYKGDLKLVVKDTGMIDENDINKARIDDADVATNGRYVVSADAFKAIKSGESFKFPYDGYTLTVGSGIKNSLNFRASLEKIDKLVEKYGADKILGFLDFKDKNDLPVEIGVEMECTEFSNTHKTNKAYVYRLEGDKLVLVTDKATYDAAREMVSFKTNKLGSLVISAEPLSNATNASTTSTVKKPTTTKNNPGTGANDVVGLAVAGAIVAAAAGAVALKK</sequence>
<keyword evidence="3" id="KW-0732">Signal</keyword>
<evidence type="ECO:0000256" key="3">
    <source>
        <dbReference type="SAM" id="SignalP"/>
    </source>
</evidence>
<dbReference type="AlphaFoldDB" id="A0A926EAA4"/>
<feature type="region of interest" description="Disordered" evidence="1">
    <location>
        <begin position="308"/>
        <end position="329"/>
    </location>
</feature>
<keyword evidence="2" id="KW-0472">Membrane</keyword>
<feature type="transmembrane region" description="Helical" evidence="2">
    <location>
        <begin position="333"/>
        <end position="352"/>
    </location>
</feature>
<organism evidence="4 5">
    <name type="scientific">Zongyangia hominis</name>
    <dbReference type="NCBI Taxonomy" id="2763677"/>
    <lineage>
        <taxon>Bacteria</taxon>
        <taxon>Bacillati</taxon>
        <taxon>Bacillota</taxon>
        <taxon>Clostridia</taxon>
        <taxon>Eubacteriales</taxon>
        <taxon>Oscillospiraceae</taxon>
        <taxon>Zongyangia</taxon>
    </lineage>
</organism>
<name>A0A926EAA4_9FIRM</name>
<evidence type="ECO:0000313" key="4">
    <source>
        <dbReference type="EMBL" id="MBC8570815.1"/>
    </source>
</evidence>
<feature type="chain" id="PRO_5037679595" evidence="3">
    <location>
        <begin position="24"/>
        <end position="354"/>
    </location>
</feature>
<accession>A0A926EAA4</accession>
<comment type="caution">
    <text evidence="4">The sequence shown here is derived from an EMBL/GenBank/DDBJ whole genome shotgun (WGS) entry which is preliminary data.</text>
</comment>
<evidence type="ECO:0000313" key="5">
    <source>
        <dbReference type="Proteomes" id="UP000660861"/>
    </source>
</evidence>